<gene>
    <name evidence="1" type="ORF">Aspvir_009173</name>
</gene>
<comment type="caution">
    <text evidence="1">The sequence shown here is derived from an EMBL/GenBank/DDBJ whole genome shotgun (WGS) entry which is preliminary data.</text>
</comment>
<keyword evidence="2" id="KW-1185">Reference proteome</keyword>
<dbReference type="EMBL" id="BOPL01000007">
    <property type="protein sequence ID" value="GIK05074.1"/>
    <property type="molecule type" value="Genomic_DNA"/>
</dbReference>
<reference evidence="1 2" key="1">
    <citation type="submission" date="2021-02" db="EMBL/GenBank/DDBJ databases">
        <title>Pan-genome distribution and transcriptional activeness of fungal secondary metabolism genes in Aspergillus section Fumigati.</title>
        <authorList>
            <person name="Takahashi H."/>
            <person name="Umemura M."/>
            <person name="Ninomiya A."/>
            <person name="Kusuya Y."/>
            <person name="Urayama S."/>
            <person name="Shimizu M."/>
            <person name="Watanabe A."/>
            <person name="Kamei K."/>
            <person name="Yaguchi T."/>
            <person name="Hagiwara D."/>
        </authorList>
    </citation>
    <scope>NUCLEOTIDE SEQUENCE [LARGE SCALE GENOMIC DNA]</scope>
    <source>
        <strain evidence="1 2">IFM 47045</strain>
    </source>
</reference>
<organism evidence="1 2">
    <name type="scientific">Aspergillus viridinutans</name>
    <dbReference type="NCBI Taxonomy" id="75553"/>
    <lineage>
        <taxon>Eukaryota</taxon>
        <taxon>Fungi</taxon>
        <taxon>Dikarya</taxon>
        <taxon>Ascomycota</taxon>
        <taxon>Pezizomycotina</taxon>
        <taxon>Eurotiomycetes</taxon>
        <taxon>Eurotiomycetidae</taxon>
        <taxon>Eurotiales</taxon>
        <taxon>Aspergillaceae</taxon>
        <taxon>Aspergillus</taxon>
        <taxon>Aspergillus subgen. Fumigati</taxon>
    </lineage>
</organism>
<accession>A0A9P3BZJ0</accession>
<sequence>MSGFLKESSTRATKPAAGTFTNEAETWFNTCGGGDNIGDDGQQILDPKLPIQPGSKGSSNPAWMDEICADGKFEEGTLAGALWDRSMAGDAWNDAVASWNDYIPDDEERISFSQFVSSRFFGGPEGMHCEIYAEGNGCGEDSQLQCASDGITTPAGKYILNSFKRLDAVLWNLHDALEGMLGIIKAEMDNFTDTFAPLPDEGITLGTILGNLLGMGYGSLSSRMWEKGEVS</sequence>
<proteinExistence type="predicted"/>
<dbReference type="OrthoDB" id="3257981at2759"/>
<dbReference type="AlphaFoldDB" id="A0A9P3BZJ0"/>
<dbReference type="GeneID" id="66937155"/>
<dbReference type="RefSeq" id="XP_043128260.1">
    <property type="nucleotide sequence ID" value="XM_043272325.1"/>
</dbReference>
<evidence type="ECO:0000313" key="1">
    <source>
        <dbReference type="EMBL" id="GIK05074.1"/>
    </source>
</evidence>
<evidence type="ECO:0000313" key="2">
    <source>
        <dbReference type="Proteomes" id="UP000710440"/>
    </source>
</evidence>
<dbReference type="Proteomes" id="UP000710440">
    <property type="component" value="Unassembled WGS sequence"/>
</dbReference>
<name>A0A9P3BZJ0_ASPVI</name>
<protein>
    <submittedName>
        <fullName evidence="1">Uncharacterized protein</fullName>
    </submittedName>
</protein>